<dbReference type="InterPro" id="IPR039426">
    <property type="entry name" value="TonB-dep_rcpt-like"/>
</dbReference>
<comment type="caution">
    <text evidence="10">The sequence shown here is derived from an EMBL/GenBank/DDBJ whole genome shotgun (WGS) entry which is preliminary data.</text>
</comment>
<protein>
    <submittedName>
        <fullName evidence="10">Uncharacterized protein</fullName>
    </submittedName>
</protein>
<evidence type="ECO:0000256" key="1">
    <source>
        <dbReference type="ARBA" id="ARBA00004571"/>
    </source>
</evidence>
<evidence type="ECO:0000256" key="9">
    <source>
        <dbReference type="ARBA" id="ARBA00023237"/>
    </source>
</evidence>
<keyword evidence="6" id="KW-0408">Iron</keyword>
<evidence type="ECO:0000256" key="6">
    <source>
        <dbReference type="ARBA" id="ARBA00023004"/>
    </source>
</evidence>
<reference evidence="10" key="1">
    <citation type="submission" date="2019-08" db="EMBL/GenBank/DDBJ databases">
        <authorList>
            <person name="Kucharzyk K."/>
            <person name="Murdoch R.W."/>
            <person name="Higgins S."/>
            <person name="Loffler F."/>
        </authorList>
    </citation>
    <scope>NUCLEOTIDE SEQUENCE</scope>
</reference>
<dbReference type="PANTHER" id="PTHR32552:SF68">
    <property type="entry name" value="FERRICHROME OUTER MEMBRANE TRANSPORTER_PHAGE RECEPTOR"/>
    <property type="match status" value="1"/>
</dbReference>
<proteinExistence type="predicted"/>
<dbReference type="PANTHER" id="PTHR32552">
    <property type="entry name" value="FERRICHROME IRON RECEPTOR-RELATED"/>
    <property type="match status" value="1"/>
</dbReference>
<dbReference type="EMBL" id="VSSQ01042913">
    <property type="protein sequence ID" value="MPM96544.1"/>
    <property type="molecule type" value="Genomic_DNA"/>
</dbReference>
<keyword evidence="5" id="KW-0732">Signal</keyword>
<dbReference type="AlphaFoldDB" id="A0A645E433"/>
<dbReference type="InterPro" id="IPR036942">
    <property type="entry name" value="Beta-barrel_TonB_sf"/>
</dbReference>
<evidence type="ECO:0000256" key="5">
    <source>
        <dbReference type="ARBA" id="ARBA00022729"/>
    </source>
</evidence>
<name>A0A645E433_9ZZZZ</name>
<keyword evidence="2" id="KW-0813">Transport</keyword>
<dbReference type="GO" id="GO:0009279">
    <property type="term" value="C:cell outer membrane"/>
    <property type="evidence" value="ECO:0007669"/>
    <property type="project" value="UniProtKB-SubCell"/>
</dbReference>
<keyword evidence="3" id="KW-0410">Iron transport</keyword>
<organism evidence="10">
    <name type="scientific">bioreactor metagenome</name>
    <dbReference type="NCBI Taxonomy" id="1076179"/>
    <lineage>
        <taxon>unclassified sequences</taxon>
        <taxon>metagenomes</taxon>
        <taxon>ecological metagenomes</taxon>
    </lineage>
</organism>
<dbReference type="SUPFAM" id="SSF56935">
    <property type="entry name" value="Porins"/>
    <property type="match status" value="1"/>
</dbReference>
<evidence type="ECO:0000256" key="2">
    <source>
        <dbReference type="ARBA" id="ARBA00022448"/>
    </source>
</evidence>
<sequence>MKYKNQLILTGKISEIGEILTSNIPDSYRTGVELTGGVQISPLLRWDANITFSQNKIKNFVEQDVAVYDENEEWIEARSNELGTTAIAYSPDIVANSILSFSYRGFEIALHSNYVGRQYLDNTSSKERSIDAYFVNNLRASYSFKIPHVESVVLGVWVNNLFNVEYETNGYNYDSYYLNGKRVNEKRYFPQAGTNALANITIRF</sequence>
<keyword evidence="7" id="KW-0406">Ion transport</keyword>
<evidence type="ECO:0000313" key="10">
    <source>
        <dbReference type="EMBL" id="MPM96544.1"/>
    </source>
</evidence>
<dbReference type="PROSITE" id="PS52016">
    <property type="entry name" value="TONB_DEPENDENT_REC_3"/>
    <property type="match status" value="1"/>
</dbReference>
<evidence type="ECO:0000256" key="7">
    <source>
        <dbReference type="ARBA" id="ARBA00023065"/>
    </source>
</evidence>
<keyword evidence="4" id="KW-0812">Transmembrane</keyword>
<accession>A0A645E433</accession>
<gene>
    <name evidence="10" type="ORF">SDC9_143708</name>
</gene>
<evidence type="ECO:0000256" key="3">
    <source>
        <dbReference type="ARBA" id="ARBA00022496"/>
    </source>
</evidence>
<evidence type="ECO:0000256" key="4">
    <source>
        <dbReference type="ARBA" id="ARBA00022692"/>
    </source>
</evidence>
<dbReference type="GO" id="GO:0015344">
    <property type="term" value="F:siderophore uptake transmembrane transporter activity"/>
    <property type="evidence" value="ECO:0007669"/>
    <property type="project" value="TreeGrafter"/>
</dbReference>
<evidence type="ECO:0000256" key="8">
    <source>
        <dbReference type="ARBA" id="ARBA00023136"/>
    </source>
</evidence>
<dbReference type="Gene3D" id="2.40.170.20">
    <property type="entry name" value="TonB-dependent receptor, beta-barrel domain"/>
    <property type="match status" value="1"/>
</dbReference>
<keyword evidence="9" id="KW-0998">Cell outer membrane</keyword>
<comment type="subcellular location">
    <subcellularLocation>
        <location evidence="1">Cell outer membrane</location>
        <topology evidence="1">Multi-pass membrane protein</topology>
    </subcellularLocation>
</comment>
<keyword evidence="8" id="KW-0472">Membrane</keyword>